<dbReference type="Gene3D" id="1.10.340.30">
    <property type="entry name" value="Hypothetical protein, domain 2"/>
    <property type="match status" value="1"/>
</dbReference>
<dbReference type="RefSeq" id="WP_048878728.1">
    <property type="nucleotide sequence ID" value="NZ_BANC01000043.1"/>
</dbReference>
<keyword evidence="8" id="KW-1185">Reference proteome</keyword>
<evidence type="ECO:0000256" key="2">
    <source>
        <dbReference type="ARBA" id="ARBA00010817"/>
    </source>
</evidence>
<dbReference type="Pfam" id="PF00730">
    <property type="entry name" value="HhH-GPD"/>
    <property type="match status" value="1"/>
</dbReference>
<dbReference type="OrthoDB" id="9811249at2"/>
<dbReference type="GO" id="GO:0006285">
    <property type="term" value="P:base-excision repair, AP site formation"/>
    <property type="evidence" value="ECO:0007669"/>
    <property type="project" value="TreeGrafter"/>
</dbReference>
<dbReference type="AlphaFoldDB" id="A0A0D6PF72"/>
<comment type="catalytic activity">
    <reaction evidence="1">
        <text>Hydrolysis of alkylated DNA, releasing 3-methyladenine, 3-methylguanine, 7-methylguanine and 7-methyladenine.</text>
        <dbReference type="EC" id="3.2.2.21"/>
    </reaction>
</comment>
<dbReference type="InterPro" id="IPR003265">
    <property type="entry name" value="HhH-GPD_domain"/>
</dbReference>
<protein>
    <recommendedName>
        <fullName evidence="3">DNA-3-methyladenine glycosylase II</fullName>
        <ecNumber evidence="3">3.2.2.21</ecNumber>
    </recommendedName>
</protein>
<dbReference type="PANTHER" id="PTHR43003:SF5">
    <property type="entry name" value="DNA-3-METHYLADENINE GLYCOSYLASE"/>
    <property type="match status" value="1"/>
</dbReference>
<comment type="similarity">
    <text evidence="2">Belongs to the alkylbase DNA glycosidase AlkA family.</text>
</comment>
<evidence type="ECO:0000256" key="4">
    <source>
        <dbReference type="ARBA" id="ARBA00022763"/>
    </source>
</evidence>
<keyword evidence="5" id="KW-0234">DNA repair</keyword>
<name>A0A0D6PF72_9PROT</name>
<evidence type="ECO:0000256" key="1">
    <source>
        <dbReference type="ARBA" id="ARBA00000086"/>
    </source>
</evidence>
<dbReference type="GO" id="GO:0032131">
    <property type="term" value="F:alkylated DNA binding"/>
    <property type="evidence" value="ECO:0007669"/>
    <property type="project" value="TreeGrafter"/>
</dbReference>
<dbReference type="Proteomes" id="UP000032668">
    <property type="component" value="Unassembled WGS sequence"/>
</dbReference>
<keyword evidence="4" id="KW-0227">DNA damage</keyword>
<dbReference type="STRING" id="1120923.SAMN02746095_03453"/>
<evidence type="ECO:0000259" key="6">
    <source>
        <dbReference type="SMART" id="SM00478"/>
    </source>
</evidence>
<reference evidence="7 8" key="1">
    <citation type="submission" date="2012-11" db="EMBL/GenBank/DDBJ databases">
        <title>Whole genome sequence of Acidocella aminolytica 101 = DSM 11237.</title>
        <authorList>
            <person name="Azuma Y."/>
            <person name="Higashiura N."/>
            <person name="Hirakawa H."/>
            <person name="Matsushita K."/>
        </authorList>
    </citation>
    <scope>NUCLEOTIDE SEQUENCE [LARGE SCALE GENOMIC DNA]</scope>
    <source>
        <strain evidence="8">101 / DSM 11237</strain>
    </source>
</reference>
<dbReference type="PANTHER" id="PTHR43003">
    <property type="entry name" value="DNA-3-METHYLADENINE GLYCOSYLASE"/>
    <property type="match status" value="1"/>
</dbReference>
<dbReference type="PROSITE" id="PS00516">
    <property type="entry name" value="ALKYLBASE_DNA_GLYCOS"/>
    <property type="match status" value="1"/>
</dbReference>
<dbReference type="InterPro" id="IPR000035">
    <property type="entry name" value="Alkylbase_DNA_glycsylse_CS"/>
</dbReference>
<evidence type="ECO:0000313" key="8">
    <source>
        <dbReference type="Proteomes" id="UP000032668"/>
    </source>
</evidence>
<dbReference type="GO" id="GO:0043916">
    <property type="term" value="F:DNA-7-methylguanine glycosylase activity"/>
    <property type="evidence" value="ECO:0007669"/>
    <property type="project" value="TreeGrafter"/>
</dbReference>
<dbReference type="SUPFAM" id="SSF48150">
    <property type="entry name" value="DNA-glycosylase"/>
    <property type="match status" value="1"/>
</dbReference>
<accession>A0A0D6PF72</accession>
<feature type="domain" description="HhH-GPD" evidence="6">
    <location>
        <begin position="44"/>
        <end position="199"/>
    </location>
</feature>
<dbReference type="EMBL" id="BANC01000043">
    <property type="protein sequence ID" value="GAN80312.1"/>
    <property type="molecule type" value="Genomic_DNA"/>
</dbReference>
<evidence type="ECO:0000256" key="3">
    <source>
        <dbReference type="ARBA" id="ARBA00012000"/>
    </source>
</evidence>
<dbReference type="GO" id="GO:0008725">
    <property type="term" value="F:DNA-3-methyladenine glycosylase activity"/>
    <property type="evidence" value="ECO:0007669"/>
    <property type="project" value="TreeGrafter"/>
</dbReference>
<dbReference type="InterPro" id="IPR051912">
    <property type="entry name" value="Alkylbase_DNA_Glycosylase/TA"/>
</dbReference>
<dbReference type="GO" id="GO:0006307">
    <property type="term" value="P:DNA alkylation repair"/>
    <property type="evidence" value="ECO:0007669"/>
    <property type="project" value="TreeGrafter"/>
</dbReference>
<dbReference type="SMART" id="SM00478">
    <property type="entry name" value="ENDO3c"/>
    <property type="match status" value="1"/>
</dbReference>
<proteinExistence type="inferred from homology"/>
<dbReference type="CDD" id="cd00056">
    <property type="entry name" value="ENDO3c"/>
    <property type="match status" value="1"/>
</dbReference>
<evidence type="ECO:0000313" key="7">
    <source>
        <dbReference type="EMBL" id="GAN80312.1"/>
    </source>
</evidence>
<dbReference type="Gene3D" id="1.10.1670.40">
    <property type="match status" value="1"/>
</dbReference>
<organism evidence="7 8">
    <name type="scientific">Acidocella aminolytica 101 = DSM 11237</name>
    <dbReference type="NCBI Taxonomy" id="1120923"/>
    <lineage>
        <taxon>Bacteria</taxon>
        <taxon>Pseudomonadati</taxon>
        <taxon>Pseudomonadota</taxon>
        <taxon>Alphaproteobacteria</taxon>
        <taxon>Acetobacterales</taxon>
        <taxon>Acidocellaceae</taxon>
        <taxon>Acidocella</taxon>
    </lineage>
</organism>
<dbReference type="GO" id="GO:0032993">
    <property type="term" value="C:protein-DNA complex"/>
    <property type="evidence" value="ECO:0007669"/>
    <property type="project" value="TreeGrafter"/>
</dbReference>
<evidence type="ECO:0000256" key="5">
    <source>
        <dbReference type="ARBA" id="ARBA00023204"/>
    </source>
</evidence>
<dbReference type="InterPro" id="IPR011257">
    <property type="entry name" value="DNA_glycosylase"/>
</dbReference>
<dbReference type="FunFam" id="1.10.340.30:FF:000004">
    <property type="entry name" value="DNA-3-methyladenine glycosylase II"/>
    <property type="match status" value="1"/>
</dbReference>
<dbReference type="EC" id="3.2.2.21" evidence="3"/>
<sequence length="211" mass="23313">MDLPNQHLSRVDPRLGVLIKRVGPLKLPKPEHNDLYPALLSAIAHQQLHSNAAQAILGRLKSACGEALPTPAHLLGLTDETLRTCGFSATKMAALRDLAAKAVDGTIPSRTRALRLSDEALIQRLISIRGVGRWTVEMLLIFTLKRPDVFPVDDFGVREGYKILHGLEQQPKPKAFLEISLAYAPHRTRATLYLWRAADELKKPGTVLNKA</sequence>
<comment type="caution">
    <text evidence="7">The sequence shown here is derived from an EMBL/GenBank/DDBJ whole genome shotgun (WGS) entry which is preliminary data.</text>
</comment>
<gene>
    <name evidence="7" type="ORF">Aam_044_015</name>
</gene>